<accession>A0A1E3P4Z0</accession>
<dbReference type="Pfam" id="PF12678">
    <property type="entry name" value="zf-rbx1"/>
    <property type="match status" value="1"/>
</dbReference>
<dbReference type="RefSeq" id="XP_019039702.1">
    <property type="nucleotide sequence ID" value="XM_019182738.1"/>
</dbReference>
<feature type="chain" id="PRO_5009133663" description="RING-type E3 ubiquitin transferase" evidence="16">
    <location>
        <begin position="25"/>
        <end position="734"/>
    </location>
</feature>
<dbReference type="PANTHER" id="PTHR22763:SF162">
    <property type="entry name" value="TRANSMEMBRANE E3 UBIQUITIN-PROTEIN LIGASE 1"/>
    <property type="match status" value="1"/>
</dbReference>
<dbReference type="Gene3D" id="3.30.40.10">
    <property type="entry name" value="Zinc/RING finger domain, C3HC4 (zinc finger)"/>
    <property type="match status" value="1"/>
</dbReference>
<dbReference type="InterPro" id="IPR050731">
    <property type="entry name" value="HRD1_E3_ubiq-ligases"/>
</dbReference>
<evidence type="ECO:0000256" key="13">
    <source>
        <dbReference type="ARBA" id="ARBA00023136"/>
    </source>
</evidence>
<keyword evidence="7" id="KW-0479">Metal-binding</keyword>
<keyword evidence="10" id="KW-0833">Ubl conjugation pathway</keyword>
<dbReference type="PANTHER" id="PTHR22763">
    <property type="entry name" value="RING ZINC FINGER PROTEIN"/>
    <property type="match status" value="1"/>
</dbReference>
<dbReference type="FunFam" id="3.30.40.10:FF:000626">
    <property type="entry name" value="Transmembrane ubiquitin ligase 1"/>
    <property type="match status" value="1"/>
</dbReference>
<proteinExistence type="predicted"/>
<keyword evidence="5" id="KW-0808">Transferase</keyword>
<evidence type="ECO:0000256" key="7">
    <source>
        <dbReference type="ARBA" id="ARBA00022723"/>
    </source>
</evidence>
<dbReference type="Proteomes" id="UP000094112">
    <property type="component" value="Unassembled WGS sequence"/>
</dbReference>
<dbReference type="EMBL" id="KV454210">
    <property type="protein sequence ID" value="ODQ60495.1"/>
    <property type="molecule type" value="Genomic_DNA"/>
</dbReference>
<evidence type="ECO:0000256" key="10">
    <source>
        <dbReference type="ARBA" id="ARBA00022786"/>
    </source>
</evidence>
<dbReference type="SMART" id="SM00184">
    <property type="entry name" value="RING"/>
    <property type="match status" value="1"/>
</dbReference>
<evidence type="ECO:0000256" key="11">
    <source>
        <dbReference type="ARBA" id="ARBA00022833"/>
    </source>
</evidence>
<evidence type="ECO:0000256" key="6">
    <source>
        <dbReference type="ARBA" id="ARBA00022692"/>
    </source>
</evidence>
<feature type="transmembrane region" description="Helical" evidence="15">
    <location>
        <begin position="523"/>
        <end position="541"/>
    </location>
</feature>
<evidence type="ECO:0000256" key="5">
    <source>
        <dbReference type="ARBA" id="ARBA00022679"/>
    </source>
</evidence>
<comment type="catalytic activity">
    <reaction evidence="1">
        <text>S-ubiquitinyl-[E2 ubiquitin-conjugating enzyme]-L-cysteine + [acceptor protein]-L-lysine = [E2 ubiquitin-conjugating enzyme]-L-cysteine + N(6)-ubiquitinyl-[acceptor protein]-L-lysine.</text>
        <dbReference type="EC" id="2.3.2.27"/>
    </reaction>
</comment>
<dbReference type="GO" id="GO:0043161">
    <property type="term" value="P:proteasome-mediated ubiquitin-dependent protein catabolic process"/>
    <property type="evidence" value="ECO:0007669"/>
    <property type="project" value="TreeGrafter"/>
</dbReference>
<evidence type="ECO:0000313" key="18">
    <source>
        <dbReference type="EMBL" id="ODQ60495.1"/>
    </source>
</evidence>
<dbReference type="GO" id="GO:0012505">
    <property type="term" value="C:endomembrane system"/>
    <property type="evidence" value="ECO:0007669"/>
    <property type="project" value="UniProtKB-SubCell"/>
</dbReference>
<dbReference type="InterPro" id="IPR021319">
    <property type="entry name" value="DUF2921"/>
</dbReference>
<comment type="subcellular location">
    <subcellularLocation>
        <location evidence="2">Endomembrane system</location>
        <topology evidence="2">Multi-pass membrane protein</topology>
    </subcellularLocation>
</comment>
<evidence type="ECO:0000256" key="9">
    <source>
        <dbReference type="ARBA" id="ARBA00022771"/>
    </source>
</evidence>
<keyword evidence="8 16" id="KW-0732">Signal</keyword>
<keyword evidence="13 15" id="KW-0472">Membrane</keyword>
<keyword evidence="12 15" id="KW-1133">Transmembrane helix</keyword>
<dbReference type="GO" id="GO:0016567">
    <property type="term" value="P:protein ubiquitination"/>
    <property type="evidence" value="ECO:0007669"/>
    <property type="project" value="UniProtKB-UniPathway"/>
</dbReference>
<evidence type="ECO:0000256" key="12">
    <source>
        <dbReference type="ARBA" id="ARBA00022989"/>
    </source>
</evidence>
<feature type="transmembrane region" description="Helical" evidence="15">
    <location>
        <begin position="577"/>
        <end position="596"/>
    </location>
</feature>
<organism evidence="18 19">
    <name type="scientific">Wickerhamomyces anomalus (strain ATCC 58044 / CBS 1984 / NCYC 433 / NRRL Y-366-8)</name>
    <name type="common">Yeast</name>
    <name type="synonym">Hansenula anomala</name>
    <dbReference type="NCBI Taxonomy" id="683960"/>
    <lineage>
        <taxon>Eukaryota</taxon>
        <taxon>Fungi</taxon>
        <taxon>Dikarya</taxon>
        <taxon>Ascomycota</taxon>
        <taxon>Saccharomycotina</taxon>
        <taxon>Saccharomycetes</taxon>
        <taxon>Phaffomycetales</taxon>
        <taxon>Wickerhamomycetaceae</taxon>
        <taxon>Wickerhamomyces</taxon>
    </lineage>
</organism>
<keyword evidence="11" id="KW-0862">Zinc</keyword>
<dbReference type="GeneID" id="30199984"/>
<dbReference type="InterPro" id="IPR001841">
    <property type="entry name" value="Znf_RING"/>
</dbReference>
<comment type="pathway">
    <text evidence="3">Protein modification; protein ubiquitination.</text>
</comment>
<dbReference type="UniPathway" id="UPA00143"/>
<evidence type="ECO:0000256" key="15">
    <source>
        <dbReference type="SAM" id="Phobius"/>
    </source>
</evidence>
<reference evidence="18 19" key="1">
    <citation type="journal article" date="2016" name="Proc. Natl. Acad. Sci. U.S.A.">
        <title>Comparative genomics of biotechnologically important yeasts.</title>
        <authorList>
            <person name="Riley R."/>
            <person name="Haridas S."/>
            <person name="Wolfe K.H."/>
            <person name="Lopes M.R."/>
            <person name="Hittinger C.T."/>
            <person name="Goeker M."/>
            <person name="Salamov A.A."/>
            <person name="Wisecaver J.H."/>
            <person name="Long T.M."/>
            <person name="Calvey C.H."/>
            <person name="Aerts A.L."/>
            <person name="Barry K.W."/>
            <person name="Choi C."/>
            <person name="Clum A."/>
            <person name="Coughlan A.Y."/>
            <person name="Deshpande S."/>
            <person name="Douglass A.P."/>
            <person name="Hanson S.J."/>
            <person name="Klenk H.-P."/>
            <person name="LaButti K.M."/>
            <person name="Lapidus A."/>
            <person name="Lindquist E.A."/>
            <person name="Lipzen A.M."/>
            <person name="Meier-Kolthoff J.P."/>
            <person name="Ohm R.A."/>
            <person name="Otillar R.P."/>
            <person name="Pangilinan J.L."/>
            <person name="Peng Y."/>
            <person name="Rokas A."/>
            <person name="Rosa C.A."/>
            <person name="Scheuner C."/>
            <person name="Sibirny A.A."/>
            <person name="Slot J.C."/>
            <person name="Stielow J.B."/>
            <person name="Sun H."/>
            <person name="Kurtzman C.P."/>
            <person name="Blackwell M."/>
            <person name="Grigoriev I.V."/>
            <person name="Jeffries T.W."/>
        </authorList>
    </citation>
    <scope>NUCLEOTIDE SEQUENCE [LARGE SCALE GENOMIC DNA]</scope>
    <source>
        <strain evidence="19">ATCC 58044 / CBS 1984 / NCYC 433 / NRRL Y-366-8</strain>
    </source>
</reference>
<gene>
    <name evidence="18" type="ORF">WICANDRAFT_54453</name>
</gene>
<evidence type="ECO:0000313" key="19">
    <source>
        <dbReference type="Proteomes" id="UP000094112"/>
    </source>
</evidence>
<feature type="transmembrane region" description="Helical" evidence="15">
    <location>
        <begin position="388"/>
        <end position="407"/>
    </location>
</feature>
<evidence type="ECO:0000256" key="8">
    <source>
        <dbReference type="ARBA" id="ARBA00022729"/>
    </source>
</evidence>
<evidence type="ECO:0000256" key="16">
    <source>
        <dbReference type="SAM" id="SignalP"/>
    </source>
</evidence>
<dbReference type="Pfam" id="PF11145">
    <property type="entry name" value="DUF2921"/>
    <property type="match status" value="1"/>
</dbReference>
<dbReference type="InterPro" id="IPR024766">
    <property type="entry name" value="Znf_RING_H2"/>
</dbReference>
<feature type="domain" description="RING-type" evidence="17">
    <location>
        <begin position="672"/>
        <end position="728"/>
    </location>
</feature>
<evidence type="ECO:0000256" key="3">
    <source>
        <dbReference type="ARBA" id="ARBA00004906"/>
    </source>
</evidence>
<name>A0A1E3P4Z0_WICAA</name>
<dbReference type="AlphaFoldDB" id="A0A1E3P4Z0"/>
<dbReference type="EC" id="2.3.2.27" evidence="4"/>
<keyword evidence="6 15" id="KW-0812">Transmembrane</keyword>
<dbReference type="GO" id="GO:0008270">
    <property type="term" value="F:zinc ion binding"/>
    <property type="evidence" value="ECO:0007669"/>
    <property type="project" value="UniProtKB-KW"/>
</dbReference>
<evidence type="ECO:0000259" key="17">
    <source>
        <dbReference type="PROSITE" id="PS50089"/>
    </source>
</evidence>
<dbReference type="GO" id="GO:0061630">
    <property type="term" value="F:ubiquitin protein ligase activity"/>
    <property type="evidence" value="ECO:0007669"/>
    <property type="project" value="UniProtKB-EC"/>
</dbReference>
<sequence>MPEMNRYNLIFLIIFFTFLLPGPPNTPINSDDQYNKLILFKNQLYQSFELLQNNTFNHNFGNLTGFQLSYQDVLDGQTNETYPLPGKDYDHWENNQKYSILPNDIIELAESIWSLENDNNDPNQNYYQNISSSLYGNFTSNYNGSTNYTKLPLELPPYLVGYDQDLNSELSPSFGNSVGNVTIGSGNVKIDISIVDKLNKHYFNHLDSKIKLINIDIEFLNDDETMKHSIETKGFYFVESGNIITSTNSAKFLSFFGGLQHLTFTDDNFDISKNLTINYLEETLFKTSTPADNIDINFNYLYQMIQSSENHCEFVNYFHLNKVNLTNDEIKNLDQELINPIGRPINFKQIPKLNLSGVLYSPDCSVQLNIPSAVGIKKEIQIFELHKIILIGIGILLAQIFLIMKQMNQTNTPSTISKVSFWSICLMSLVDGSLAMLFLLSSAVLNKLYLPLTVGAFLSFILASIFEMRYMISIYVSQLNERSLSIFTALQGRSLDDETQENAPQPVNNQDESQVSGAIYSRFFFTLIVFTFLILNSVMWPKHLRKNFEYVMLIILNSYWLPQIYRNVIRGSRQSFKWWFIGGSTLIRLLPLSYVFTNKNNVFQHHYDPTFFYWIVRWYIIQIVPLFLQNLYGPRFFLPKMLLPKTYDYHPVLTEGDLESGFEHGGNCTIDCAICMNPVKLHISKSNADQALHFASRRTYMVTPCKHIFHSRCLESWMQYKLQCPVCRSPLPPL</sequence>
<keyword evidence="19" id="KW-1185">Reference proteome</keyword>
<dbReference type="InterPro" id="IPR013083">
    <property type="entry name" value="Znf_RING/FYVE/PHD"/>
</dbReference>
<feature type="transmembrane region" description="Helical" evidence="15">
    <location>
        <begin position="611"/>
        <end position="632"/>
    </location>
</feature>
<feature type="transmembrane region" description="Helical" evidence="15">
    <location>
        <begin position="419"/>
        <end position="442"/>
    </location>
</feature>
<dbReference type="OrthoDB" id="9984778at2759"/>
<feature type="transmembrane region" description="Helical" evidence="15">
    <location>
        <begin position="547"/>
        <end position="565"/>
    </location>
</feature>
<dbReference type="SUPFAM" id="SSF57850">
    <property type="entry name" value="RING/U-box"/>
    <property type="match status" value="1"/>
</dbReference>
<protein>
    <recommendedName>
        <fullName evidence="4">RING-type E3 ubiquitin transferase</fullName>
        <ecNumber evidence="4">2.3.2.27</ecNumber>
    </recommendedName>
</protein>
<keyword evidence="9 14" id="KW-0863">Zinc-finger</keyword>
<dbReference type="STRING" id="683960.A0A1E3P4Z0"/>
<feature type="signal peptide" evidence="16">
    <location>
        <begin position="1"/>
        <end position="24"/>
    </location>
</feature>
<evidence type="ECO:0000256" key="14">
    <source>
        <dbReference type="PROSITE-ProRule" id="PRU00175"/>
    </source>
</evidence>
<dbReference type="GO" id="GO:0044695">
    <property type="term" value="C:Dsc E3 ubiquitin ligase complex"/>
    <property type="evidence" value="ECO:0007669"/>
    <property type="project" value="TreeGrafter"/>
</dbReference>
<evidence type="ECO:0000256" key="1">
    <source>
        <dbReference type="ARBA" id="ARBA00000900"/>
    </source>
</evidence>
<feature type="transmembrane region" description="Helical" evidence="15">
    <location>
        <begin position="448"/>
        <end position="466"/>
    </location>
</feature>
<dbReference type="PROSITE" id="PS50089">
    <property type="entry name" value="ZF_RING_2"/>
    <property type="match status" value="1"/>
</dbReference>
<evidence type="ECO:0000256" key="2">
    <source>
        <dbReference type="ARBA" id="ARBA00004127"/>
    </source>
</evidence>
<evidence type="ECO:0000256" key="4">
    <source>
        <dbReference type="ARBA" id="ARBA00012483"/>
    </source>
</evidence>